<dbReference type="STRING" id="1936003.STSP2_00089"/>
<dbReference type="EC" id="3.5.4.3" evidence="4"/>
<dbReference type="InterPro" id="IPR016193">
    <property type="entry name" value="Cytidine_deaminase-like"/>
</dbReference>
<dbReference type="PROSITE" id="PS51747">
    <property type="entry name" value="CYT_DCMP_DEAMINASES_2"/>
    <property type="match status" value="1"/>
</dbReference>
<dbReference type="InterPro" id="IPR016192">
    <property type="entry name" value="APOBEC/CMP_deaminase_Zn-bd"/>
</dbReference>
<dbReference type="Pfam" id="PF00383">
    <property type="entry name" value="dCMP_cyt_deam_1"/>
    <property type="match status" value="1"/>
</dbReference>
<reference evidence="5" key="1">
    <citation type="submission" date="2017-02" db="EMBL/GenBank/DDBJ databases">
        <title>Comparative genomics and description of representatives of a novel lineage of planctomycetes thriving in anoxic sediments.</title>
        <authorList>
            <person name="Spring S."/>
            <person name="Bunk B."/>
            <person name="Sproer C."/>
        </authorList>
    </citation>
    <scope>NUCLEOTIDE SEQUENCE [LARGE SCALE GENOMIC DNA]</scope>
    <source>
        <strain evidence="5">ST-NAGAB-D1</strain>
    </source>
</reference>
<dbReference type="GO" id="GO:0008892">
    <property type="term" value="F:guanine deaminase activity"/>
    <property type="evidence" value="ECO:0007669"/>
    <property type="project" value="UniProtKB-EC"/>
</dbReference>
<dbReference type="Gene3D" id="3.40.140.10">
    <property type="entry name" value="Cytidine Deaminase, domain 2"/>
    <property type="match status" value="1"/>
</dbReference>
<dbReference type="GO" id="GO:0006152">
    <property type="term" value="P:purine nucleoside catabolic process"/>
    <property type="evidence" value="ECO:0007669"/>
    <property type="project" value="TreeGrafter"/>
</dbReference>
<dbReference type="AlphaFoldDB" id="A0A1U9NG90"/>
<dbReference type="KEGG" id="alus:STSP2_00089"/>
<evidence type="ECO:0000256" key="1">
    <source>
        <dbReference type="ARBA" id="ARBA00022723"/>
    </source>
</evidence>
<evidence type="ECO:0000259" key="3">
    <source>
        <dbReference type="PROSITE" id="PS51747"/>
    </source>
</evidence>
<proteinExistence type="predicted"/>
<evidence type="ECO:0000313" key="4">
    <source>
        <dbReference type="EMBL" id="AQT66951.1"/>
    </source>
</evidence>
<dbReference type="EMBL" id="CP019791">
    <property type="protein sequence ID" value="AQT66951.1"/>
    <property type="molecule type" value="Genomic_DNA"/>
</dbReference>
<sequence length="188" mass="20339">MAKPEFRLELPGWVETYLGSYGDKFDSSESRMRLAVGLSRRNIEEGTGGPFGAAIFARDTGRLIATGVNMVTSLGCSIWHAEMAAIARAQMRLRTYELGRDEPMELVSSCEPCAMCLGAVPWSGVSRLICGARDEDARAAGFDEGAKPADWIDELAQREIEVIRDVLRNEAAAVLADYAAGGGEIYNG</sequence>
<dbReference type="PROSITE" id="PS00903">
    <property type="entry name" value="CYT_DCMP_DEAMINASES_1"/>
    <property type="match status" value="1"/>
</dbReference>
<gene>
    <name evidence="4" type="primary">guaD</name>
    <name evidence="4" type="ORF">STSP2_00089</name>
</gene>
<dbReference type="PANTHER" id="PTHR11079:SF161">
    <property type="entry name" value="CMP_DCMP-TYPE DEAMINASE DOMAIN-CONTAINING PROTEIN"/>
    <property type="match status" value="1"/>
</dbReference>
<dbReference type="SUPFAM" id="SSF53927">
    <property type="entry name" value="Cytidine deaminase-like"/>
    <property type="match status" value="1"/>
</dbReference>
<feature type="domain" description="CMP/dCMP-type deaminase" evidence="3">
    <location>
        <begin position="26"/>
        <end position="144"/>
    </location>
</feature>
<keyword evidence="4" id="KW-0378">Hydrolase</keyword>
<keyword evidence="5" id="KW-1185">Reference proteome</keyword>
<dbReference type="GO" id="GO:0008270">
    <property type="term" value="F:zinc ion binding"/>
    <property type="evidence" value="ECO:0007669"/>
    <property type="project" value="InterPro"/>
</dbReference>
<name>A0A1U9NG90_9BACT</name>
<protein>
    <submittedName>
        <fullName evidence="4">Guanine deaminase</fullName>
        <ecNumber evidence="4">3.5.4.3</ecNumber>
    </submittedName>
</protein>
<organism evidence="4 5">
    <name type="scientific">Anaerohalosphaera lusitana</name>
    <dbReference type="NCBI Taxonomy" id="1936003"/>
    <lineage>
        <taxon>Bacteria</taxon>
        <taxon>Pseudomonadati</taxon>
        <taxon>Planctomycetota</taxon>
        <taxon>Phycisphaerae</taxon>
        <taxon>Sedimentisphaerales</taxon>
        <taxon>Anaerohalosphaeraceae</taxon>
        <taxon>Anaerohalosphaera</taxon>
    </lineage>
</organism>
<keyword evidence="2" id="KW-0862">Zinc</keyword>
<evidence type="ECO:0000256" key="2">
    <source>
        <dbReference type="ARBA" id="ARBA00022833"/>
    </source>
</evidence>
<accession>A0A1U9NG90</accession>
<dbReference type="CDD" id="cd01285">
    <property type="entry name" value="nucleoside_deaminase"/>
    <property type="match status" value="1"/>
</dbReference>
<dbReference type="InterPro" id="IPR002125">
    <property type="entry name" value="CMP_dCMP_dom"/>
</dbReference>
<keyword evidence="1" id="KW-0479">Metal-binding</keyword>
<dbReference type="GO" id="GO:0047974">
    <property type="term" value="F:guanosine deaminase activity"/>
    <property type="evidence" value="ECO:0007669"/>
    <property type="project" value="TreeGrafter"/>
</dbReference>
<evidence type="ECO:0000313" key="5">
    <source>
        <dbReference type="Proteomes" id="UP000189674"/>
    </source>
</evidence>
<dbReference type="OrthoDB" id="9802676at2"/>
<dbReference type="PANTHER" id="PTHR11079">
    <property type="entry name" value="CYTOSINE DEAMINASE FAMILY MEMBER"/>
    <property type="match status" value="1"/>
</dbReference>
<dbReference type="Proteomes" id="UP000189674">
    <property type="component" value="Chromosome"/>
</dbReference>
<dbReference type="RefSeq" id="WP_146658812.1">
    <property type="nucleotide sequence ID" value="NZ_CP019791.1"/>
</dbReference>